<feature type="non-terminal residue" evidence="1">
    <location>
        <position position="1"/>
    </location>
</feature>
<proteinExistence type="predicted"/>
<dbReference type="EMBL" id="JACEIK010000532">
    <property type="protein sequence ID" value="MCD7458643.1"/>
    <property type="molecule type" value="Genomic_DNA"/>
</dbReference>
<organism evidence="1 2">
    <name type="scientific">Datura stramonium</name>
    <name type="common">Jimsonweed</name>
    <name type="synonym">Common thornapple</name>
    <dbReference type="NCBI Taxonomy" id="4076"/>
    <lineage>
        <taxon>Eukaryota</taxon>
        <taxon>Viridiplantae</taxon>
        <taxon>Streptophyta</taxon>
        <taxon>Embryophyta</taxon>
        <taxon>Tracheophyta</taxon>
        <taxon>Spermatophyta</taxon>
        <taxon>Magnoliopsida</taxon>
        <taxon>eudicotyledons</taxon>
        <taxon>Gunneridae</taxon>
        <taxon>Pentapetalae</taxon>
        <taxon>asterids</taxon>
        <taxon>lamiids</taxon>
        <taxon>Solanales</taxon>
        <taxon>Solanaceae</taxon>
        <taxon>Solanoideae</taxon>
        <taxon>Datureae</taxon>
        <taxon>Datura</taxon>
    </lineage>
</organism>
<comment type="caution">
    <text evidence="1">The sequence shown here is derived from an EMBL/GenBank/DDBJ whole genome shotgun (WGS) entry which is preliminary data.</text>
</comment>
<name>A0ABS8SIJ8_DATST</name>
<gene>
    <name evidence="1" type="ORF">HAX54_038793</name>
</gene>
<keyword evidence="2" id="KW-1185">Reference proteome</keyword>
<evidence type="ECO:0000313" key="2">
    <source>
        <dbReference type="Proteomes" id="UP000823775"/>
    </source>
</evidence>
<protein>
    <submittedName>
        <fullName evidence="1">Uncharacterized protein</fullName>
    </submittedName>
</protein>
<dbReference type="Proteomes" id="UP000823775">
    <property type="component" value="Unassembled WGS sequence"/>
</dbReference>
<accession>A0ABS8SIJ8</accession>
<evidence type="ECO:0000313" key="1">
    <source>
        <dbReference type="EMBL" id="MCD7458643.1"/>
    </source>
</evidence>
<reference evidence="1 2" key="1">
    <citation type="journal article" date="2021" name="BMC Genomics">
        <title>Datura genome reveals duplications of psychoactive alkaloid biosynthetic genes and high mutation rate following tissue culture.</title>
        <authorList>
            <person name="Rajewski A."/>
            <person name="Carter-House D."/>
            <person name="Stajich J."/>
            <person name="Litt A."/>
        </authorList>
    </citation>
    <scope>NUCLEOTIDE SEQUENCE [LARGE SCALE GENOMIC DNA]</scope>
    <source>
        <strain evidence="1">AR-01</strain>
    </source>
</reference>
<sequence>DRPSSAAVVDPEGVQGAIASLELQENLERERRKRHSREKHFIRIWKVTRLDLPEFSFLSPFEDEEADDLSSGSDS</sequence>